<evidence type="ECO:0000313" key="1">
    <source>
        <dbReference type="Proteomes" id="UP000887579"/>
    </source>
</evidence>
<proteinExistence type="predicted"/>
<organism evidence="1 2">
    <name type="scientific">Panagrolaimus sp. ES5</name>
    <dbReference type="NCBI Taxonomy" id="591445"/>
    <lineage>
        <taxon>Eukaryota</taxon>
        <taxon>Metazoa</taxon>
        <taxon>Ecdysozoa</taxon>
        <taxon>Nematoda</taxon>
        <taxon>Chromadorea</taxon>
        <taxon>Rhabditida</taxon>
        <taxon>Tylenchina</taxon>
        <taxon>Panagrolaimomorpha</taxon>
        <taxon>Panagrolaimoidea</taxon>
        <taxon>Panagrolaimidae</taxon>
        <taxon>Panagrolaimus</taxon>
    </lineage>
</organism>
<dbReference type="Proteomes" id="UP000887579">
    <property type="component" value="Unplaced"/>
</dbReference>
<sequence>MKLRSGKIISKPDVDITDLTIDNIPSTSSKPNAIYTFMNPRRQSFSLPYPIMKYITMSPTSYKAWRKLITTCKYFYSRNLVIPIRSCENYTDYEWSVSWTPGKYKLIDLRKINFKLWLHGYCQIRELYPILNPKVFRYDLNNLFFSSRTVSYDEYSMLTSTATLEGLIFLHVNVIYYDGSPVAFDKLLKNLSNTRKINFHIKNLHFAPDTVEKMDQMLPNFHKLSMFSLSTIPKTFNPAGFTKIVKKYPQIQFLLQFDQTASNGYKKKVRRLQFQRNNVRACYC</sequence>
<evidence type="ECO:0000313" key="2">
    <source>
        <dbReference type="WBParaSite" id="ES5_v2.g19042.t1"/>
    </source>
</evidence>
<protein>
    <submittedName>
        <fullName evidence="2">Uncharacterized protein</fullName>
    </submittedName>
</protein>
<dbReference type="WBParaSite" id="ES5_v2.g19042.t1">
    <property type="protein sequence ID" value="ES5_v2.g19042.t1"/>
    <property type="gene ID" value="ES5_v2.g19042"/>
</dbReference>
<accession>A0AC34FPF5</accession>
<reference evidence="2" key="1">
    <citation type="submission" date="2022-11" db="UniProtKB">
        <authorList>
            <consortium name="WormBaseParasite"/>
        </authorList>
    </citation>
    <scope>IDENTIFICATION</scope>
</reference>
<name>A0AC34FPF5_9BILA</name>